<dbReference type="eggNOG" id="COG0154">
    <property type="taxonomic scope" value="Bacteria"/>
</dbReference>
<comment type="similarity">
    <text evidence="3">Belongs to the gas vesicle GvpF/GvpL family.</text>
</comment>
<dbReference type="GO" id="GO:0031411">
    <property type="term" value="C:gas vesicle"/>
    <property type="evidence" value="ECO:0007669"/>
    <property type="project" value="UniProtKB-SubCell"/>
</dbReference>
<comment type="subcellular location">
    <subcellularLocation>
        <location evidence="2">Gas vesicle</location>
    </subcellularLocation>
</comment>
<protein>
    <submittedName>
        <fullName evidence="5">Gas vesicle synthesis GvpLGvpF</fullName>
    </submittedName>
</protein>
<dbReference type="PANTHER" id="PTHR36852:SF1">
    <property type="entry name" value="PROTEIN GVPL 2"/>
    <property type="match status" value="1"/>
</dbReference>
<name>D1C249_SPHTD</name>
<dbReference type="InParanoid" id="D1C249"/>
<accession>D1C249</accession>
<feature type="region of interest" description="Disordered" evidence="4">
    <location>
        <begin position="231"/>
        <end position="252"/>
    </location>
</feature>
<dbReference type="Proteomes" id="UP000002027">
    <property type="component" value="Chromosome 1"/>
</dbReference>
<dbReference type="HOGENOM" id="CLU_065736_3_1_0"/>
<dbReference type="STRING" id="479434.Sthe_0879"/>
<dbReference type="GO" id="GO:0031412">
    <property type="term" value="P:gas vesicle organization"/>
    <property type="evidence" value="ECO:0007669"/>
    <property type="project" value="InterPro"/>
</dbReference>
<proteinExistence type="inferred from homology"/>
<dbReference type="InterPro" id="IPR009430">
    <property type="entry name" value="GvpL/GvpF"/>
</dbReference>
<dbReference type="Pfam" id="PF06386">
    <property type="entry name" value="GvpL_GvpF"/>
    <property type="match status" value="1"/>
</dbReference>
<dbReference type="RefSeq" id="WP_012871363.1">
    <property type="nucleotide sequence ID" value="NC_013523.1"/>
</dbReference>
<gene>
    <name evidence="5" type="ordered locus">Sthe_0879</name>
</gene>
<dbReference type="AlphaFoldDB" id="D1C249"/>
<dbReference type="EMBL" id="CP001823">
    <property type="protein sequence ID" value="ACZ38316.1"/>
    <property type="molecule type" value="Genomic_DNA"/>
</dbReference>
<reference evidence="6" key="1">
    <citation type="submission" date="2009-11" db="EMBL/GenBank/DDBJ databases">
        <title>The complete chromosome 1 of Sphaerobacter thermophilus DSM 20745.</title>
        <authorList>
            <person name="Lucas S."/>
            <person name="Copeland A."/>
            <person name="Lapidus A."/>
            <person name="Glavina del Rio T."/>
            <person name="Dalin E."/>
            <person name="Tice H."/>
            <person name="Bruce D."/>
            <person name="Goodwin L."/>
            <person name="Pitluck S."/>
            <person name="Kyrpides N."/>
            <person name="Mavromatis K."/>
            <person name="Ivanova N."/>
            <person name="Mikhailova N."/>
            <person name="LaButti K.M."/>
            <person name="Clum A."/>
            <person name="Sun H.I."/>
            <person name="Brettin T."/>
            <person name="Detter J.C."/>
            <person name="Han C."/>
            <person name="Larimer F."/>
            <person name="Land M."/>
            <person name="Hauser L."/>
            <person name="Markowitz V."/>
            <person name="Cheng J.F."/>
            <person name="Hugenholtz P."/>
            <person name="Woyke T."/>
            <person name="Wu D."/>
            <person name="Steenblock K."/>
            <person name="Schneider S."/>
            <person name="Pukall R."/>
            <person name="Goeker M."/>
            <person name="Klenk H.P."/>
            <person name="Eisen J.A."/>
        </authorList>
    </citation>
    <scope>NUCLEOTIDE SEQUENCE [LARGE SCALE GENOMIC DNA]</scope>
    <source>
        <strain evidence="6">ATCC 49802 / DSM 20745 / S 6022</strain>
    </source>
</reference>
<dbReference type="PANTHER" id="PTHR36852">
    <property type="entry name" value="PROTEIN GVPL 2"/>
    <property type="match status" value="1"/>
</dbReference>
<feature type="compositionally biased region" description="Basic residues" evidence="4">
    <location>
        <begin position="242"/>
        <end position="252"/>
    </location>
</feature>
<evidence type="ECO:0000256" key="1">
    <source>
        <dbReference type="ARBA" id="ARBA00022987"/>
    </source>
</evidence>
<organism evidence="5 6">
    <name type="scientific">Sphaerobacter thermophilus (strain ATCC 49802 / DSM 20745 / KCCM 41009 / NCIMB 13125 / S 6022)</name>
    <dbReference type="NCBI Taxonomy" id="479434"/>
    <lineage>
        <taxon>Bacteria</taxon>
        <taxon>Pseudomonadati</taxon>
        <taxon>Thermomicrobiota</taxon>
        <taxon>Thermomicrobia</taxon>
        <taxon>Sphaerobacterales</taxon>
        <taxon>Sphaerobacterineae</taxon>
        <taxon>Sphaerobacteraceae</taxon>
        <taxon>Sphaerobacter</taxon>
    </lineage>
</organism>
<evidence type="ECO:0000256" key="4">
    <source>
        <dbReference type="SAM" id="MobiDB-lite"/>
    </source>
</evidence>
<dbReference type="KEGG" id="sti:Sthe_0879"/>
<evidence type="ECO:0000256" key="2">
    <source>
        <dbReference type="ARBA" id="ARBA00035108"/>
    </source>
</evidence>
<keyword evidence="1" id="KW-0304">Gas vesicle</keyword>
<evidence type="ECO:0000313" key="6">
    <source>
        <dbReference type="Proteomes" id="UP000002027"/>
    </source>
</evidence>
<dbReference type="OrthoDB" id="144737at2"/>
<keyword evidence="6" id="KW-1185">Reference proteome</keyword>
<sequence>MSSARYVYAILPRDAHPPAGLTGWGGTPLTTVTWCDLAGMTSAVSPGEPQPTPDNVLRHAAIVERLREVGPILPVRFGTVLRDGDAVKEALAQRCHVLVADLERLGSKIELGLTVLWDPPDVTSEEVASERHAGSGDGTRYLQARLVEQRREAVLRRNAGKVVRELETALDPHVLEQHSTILPTPRLLLRAAYLVDPARIGSFQDTLGTLRANHPELRFLLSGPWPPYSFVSQPSEADQVHPTRRGRRAEPM</sequence>
<evidence type="ECO:0000256" key="3">
    <source>
        <dbReference type="ARBA" id="ARBA00035643"/>
    </source>
</evidence>
<reference evidence="5 6" key="2">
    <citation type="journal article" date="2010" name="Stand. Genomic Sci.">
        <title>Complete genome sequence of Desulfohalobium retbaense type strain (HR(100)).</title>
        <authorList>
            <person name="Spring S."/>
            <person name="Nolan M."/>
            <person name="Lapidus A."/>
            <person name="Glavina Del Rio T."/>
            <person name="Copeland A."/>
            <person name="Tice H."/>
            <person name="Cheng J.F."/>
            <person name="Lucas S."/>
            <person name="Land M."/>
            <person name="Chen F."/>
            <person name="Bruce D."/>
            <person name="Goodwin L."/>
            <person name="Pitluck S."/>
            <person name="Ivanova N."/>
            <person name="Mavromatis K."/>
            <person name="Mikhailova N."/>
            <person name="Pati A."/>
            <person name="Chen A."/>
            <person name="Palaniappan K."/>
            <person name="Hauser L."/>
            <person name="Chang Y.J."/>
            <person name="Jeffries C.D."/>
            <person name="Munk C."/>
            <person name="Kiss H."/>
            <person name="Chain P."/>
            <person name="Han C."/>
            <person name="Brettin T."/>
            <person name="Detter J.C."/>
            <person name="Schuler E."/>
            <person name="Goker M."/>
            <person name="Rohde M."/>
            <person name="Bristow J."/>
            <person name="Eisen J.A."/>
            <person name="Markowitz V."/>
            <person name="Hugenholtz P."/>
            <person name="Kyrpides N.C."/>
            <person name="Klenk H.P."/>
        </authorList>
    </citation>
    <scope>NUCLEOTIDE SEQUENCE [LARGE SCALE GENOMIC DNA]</scope>
    <source>
        <strain evidence="6">ATCC 49802 / DSM 20745 / S 6022</strain>
    </source>
</reference>
<evidence type="ECO:0000313" key="5">
    <source>
        <dbReference type="EMBL" id="ACZ38316.1"/>
    </source>
</evidence>